<keyword evidence="5" id="KW-0812">Transmembrane</keyword>
<dbReference type="CDD" id="cd00082">
    <property type="entry name" value="HisKA"/>
    <property type="match status" value="1"/>
</dbReference>
<dbReference type="Gene3D" id="2.130.10.10">
    <property type="entry name" value="YVTN repeat-like/Quinoprotein amine dehydrogenase"/>
    <property type="match status" value="1"/>
</dbReference>
<dbReference type="EC" id="2.7.13.3" evidence="2"/>
<dbReference type="SUPFAM" id="SSF101898">
    <property type="entry name" value="NHL repeat"/>
    <property type="match status" value="1"/>
</dbReference>
<proteinExistence type="predicted"/>
<evidence type="ECO:0000256" key="3">
    <source>
        <dbReference type="ARBA" id="ARBA00022553"/>
    </source>
</evidence>
<evidence type="ECO:0000313" key="6">
    <source>
        <dbReference type="EMBL" id="XCH24913.1"/>
    </source>
</evidence>
<dbReference type="InterPro" id="IPR003661">
    <property type="entry name" value="HisK_dim/P_dom"/>
</dbReference>
<dbReference type="EMBL" id="CP159289">
    <property type="protein sequence ID" value="XCH24913.1"/>
    <property type="molecule type" value="Genomic_DNA"/>
</dbReference>
<dbReference type="AlphaFoldDB" id="A0AAU8FMY2"/>
<dbReference type="RefSeq" id="WP_353720220.1">
    <property type="nucleotide sequence ID" value="NZ_CP159289.1"/>
</dbReference>
<organism evidence="6">
    <name type="scientific">Dyadobacter sp. 676</name>
    <dbReference type="NCBI Taxonomy" id="3088362"/>
    <lineage>
        <taxon>Bacteria</taxon>
        <taxon>Pseudomonadati</taxon>
        <taxon>Bacteroidota</taxon>
        <taxon>Cytophagia</taxon>
        <taxon>Cytophagales</taxon>
        <taxon>Spirosomataceae</taxon>
        <taxon>Dyadobacter</taxon>
    </lineage>
</organism>
<evidence type="ECO:0000256" key="1">
    <source>
        <dbReference type="ARBA" id="ARBA00000085"/>
    </source>
</evidence>
<evidence type="ECO:0000256" key="4">
    <source>
        <dbReference type="SAM" id="Coils"/>
    </source>
</evidence>
<evidence type="ECO:0000256" key="5">
    <source>
        <dbReference type="SAM" id="Phobius"/>
    </source>
</evidence>
<dbReference type="SUPFAM" id="SSF47384">
    <property type="entry name" value="Homodimeric domain of signal transducing histidine kinase"/>
    <property type="match status" value="1"/>
</dbReference>
<keyword evidence="5" id="KW-1133">Transmembrane helix</keyword>
<protein>
    <recommendedName>
        <fullName evidence="2">histidine kinase</fullName>
        <ecNumber evidence="2">2.7.13.3</ecNumber>
    </recommendedName>
</protein>
<keyword evidence="3" id="KW-0597">Phosphoprotein</keyword>
<keyword evidence="5" id="KW-0472">Membrane</keyword>
<accession>A0AAU8FMY2</accession>
<dbReference type="PANTHER" id="PTHR43547:SF2">
    <property type="entry name" value="HYBRID SIGNAL TRANSDUCTION HISTIDINE KINASE C"/>
    <property type="match status" value="1"/>
</dbReference>
<dbReference type="GO" id="GO:0000155">
    <property type="term" value="F:phosphorelay sensor kinase activity"/>
    <property type="evidence" value="ECO:0007669"/>
    <property type="project" value="InterPro"/>
</dbReference>
<comment type="catalytic activity">
    <reaction evidence="1">
        <text>ATP + protein L-histidine = ADP + protein N-phospho-L-histidine.</text>
        <dbReference type="EC" id="2.7.13.3"/>
    </reaction>
</comment>
<dbReference type="InterPro" id="IPR015943">
    <property type="entry name" value="WD40/YVTN_repeat-like_dom_sf"/>
</dbReference>
<gene>
    <name evidence="6" type="ORF">ABV298_00330</name>
</gene>
<dbReference type="Gene3D" id="1.10.287.130">
    <property type="match status" value="1"/>
</dbReference>
<dbReference type="Gene3D" id="2.60.40.10">
    <property type="entry name" value="Immunoglobulins"/>
    <property type="match status" value="1"/>
</dbReference>
<reference evidence="6" key="1">
    <citation type="submission" date="2024-06" db="EMBL/GenBank/DDBJ databases">
        <title>Sequencing and assembly of the genome of Dyadobacter sp. strain 676, a symbiont of Cyamopsis tetragonoloba.</title>
        <authorList>
            <person name="Guro P."/>
            <person name="Sazanova A."/>
            <person name="Kuznetsova I."/>
            <person name="Belimov A."/>
            <person name="Safronova V."/>
        </authorList>
    </citation>
    <scope>NUCLEOTIDE SEQUENCE</scope>
    <source>
        <strain evidence="6">676</strain>
    </source>
</reference>
<keyword evidence="4" id="KW-0175">Coiled coil</keyword>
<name>A0AAU8FMY2_9BACT</name>
<dbReference type="InterPro" id="IPR036097">
    <property type="entry name" value="HisK_dim/P_sf"/>
</dbReference>
<evidence type="ECO:0000256" key="2">
    <source>
        <dbReference type="ARBA" id="ARBA00012438"/>
    </source>
</evidence>
<feature type="coiled-coil region" evidence="4">
    <location>
        <begin position="582"/>
        <end position="616"/>
    </location>
</feature>
<dbReference type="InterPro" id="IPR013783">
    <property type="entry name" value="Ig-like_fold"/>
</dbReference>
<feature type="transmembrane region" description="Helical" evidence="5">
    <location>
        <begin position="560"/>
        <end position="578"/>
    </location>
</feature>
<sequence length="724" mass="83144">MSPFGLFRLGTNLYHDDQHGNIELIATTPETNVKPGKIKLTRASPQHAGIDLSKPYVIYSHDLSGQTFIYQNQKLHQLSQGKPGALRTTVLLESFDFQKNNIVSVYFDEKHQRLYLGTSNNGFFILDFHFFETLTVDSNEPDANVFYSQIAFSDSTILIPSFNVLGKDVTGRTISYKLPPLVHHIPMNMQSVLKSRSGDIWVRKMNMLYQFDGKSKKLKNQWNAGREISPIYEGRDGRIWLGTRFDGLLYINPEENEASLRTFSHKITGITYMLQENTDTLWVGTRTGLFRVDLKRKTFSVLPNTSTCHIKSLHSSQAGELWITTGKNGLFLLKDAQLTRLPLDKNKILLNAHCLMEDRNGFLWIPTNNGLFRIYRKDLLDFTEHRDSTRLYYHRFKKRDGFRTNEFNGGCQPCAVRLRNGYLSLPSIDGLVFFRPEQTPVDVPDSQIFIDRIEADSRNIPVNGSKIQLNGVSDIQVFISSPYLGNWENQQLFYSVSSDRRTEIRQIWHPIENEQQSVHLNSLESGTYTLKIRKNGGFGANSERLATLTLVIPYAWYETWPFKMLVVSLLLTAIFMYYKNRLRRANRLNRILESRVSEKTRNLQETINVLKTSEQELMRQTRLQMHLIASISHDIRSPLRSIEFTSAKLSGIIENGDYTLAKTLGSRVNESSRKILSLLENMLSYAKSHVSGDVVSYEIFPARPADWRGRVHFHGSIRGPAESF</sequence>
<dbReference type="PANTHER" id="PTHR43547">
    <property type="entry name" value="TWO-COMPONENT HISTIDINE KINASE"/>
    <property type="match status" value="1"/>
</dbReference>